<dbReference type="AlphaFoldDB" id="A0A4Q9RDD4"/>
<dbReference type="EMBL" id="QJUP01000002">
    <property type="protein sequence ID" value="TBU99364.1"/>
    <property type="molecule type" value="Genomic_DNA"/>
</dbReference>
<organism evidence="1 2">
    <name type="scientific">Stutzerimonas kirkiae</name>
    <dbReference type="NCBI Taxonomy" id="2211392"/>
    <lineage>
        <taxon>Bacteria</taxon>
        <taxon>Pseudomonadati</taxon>
        <taxon>Pseudomonadota</taxon>
        <taxon>Gammaproteobacteria</taxon>
        <taxon>Pseudomonadales</taxon>
        <taxon>Pseudomonadaceae</taxon>
        <taxon>Stutzerimonas</taxon>
    </lineage>
</organism>
<reference evidence="1 2" key="1">
    <citation type="submission" date="2018-06" db="EMBL/GenBank/DDBJ databases">
        <title>Three novel Pseudomonas species isolated from symptomatic oak.</title>
        <authorList>
            <person name="Bueno-Gonzalez V."/>
            <person name="Brady C."/>
        </authorList>
    </citation>
    <scope>NUCLEOTIDE SEQUENCE [LARGE SCALE GENOMIC DNA]</scope>
    <source>
        <strain evidence="1 2">P17C</strain>
    </source>
</reference>
<keyword evidence="2" id="KW-1185">Reference proteome</keyword>
<proteinExistence type="predicted"/>
<comment type="caution">
    <text evidence="1">The sequence shown here is derived from an EMBL/GenBank/DDBJ whole genome shotgun (WGS) entry which is preliminary data.</text>
</comment>
<sequence length="176" mass="19080">MYIGNAYPTTNTTYARPFSSVNTAQSTRQAEEGRTGAYTDRVSISDTARQAASAEASAASSTSSGEYPVEMYQVPDWMADYGFELSGQLGASASGFAERYSQAATATQEERSEYAERISGHYQAVLASNGIEGLEAHYQATILDQASSESLHQQMRERLQNDPGMLELMAKMGKSI</sequence>
<protein>
    <submittedName>
        <fullName evidence="1">Uncharacterized protein</fullName>
    </submittedName>
</protein>
<evidence type="ECO:0000313" key="1">
    <source>
        <dbReference type="EMBL" id="TBU99364.1"/>
    </source>
</evidence>
<dbReference type="Proteomes" id="UP000292639">
    <property type="component" value="Unassembled WGS sequence"/>
</dbReference>
<evidence type="ECO:0000313" key="2">
    <source>
        <dbReference type="Proteomes" id="UP000292639"/>
    </source>
</evidence>
<dbReference type="RefSeq" id="WP_131182754.1">
    <property type="nucleotide sequence ID" value="NZ_QJUO01000001.1"/>
</dbReference>
<gene>
    <name evidence="1" type="ORF">DNJ96_03400</name>
</gene>
<accession>A0A4Q9RDD4</accession>
<name>A0A4Q9RDD4_9GAMM</name>